<gene>
    <name evidence="2" type="ORF">UCMB321_4714</name>
</gene>
<evidence type="ECO:0000256" key="1">
    <source>
        <dbReference type="SAM" id="MobiDB-lite"/>
    </source>
</evidence>
<evidence type="ECO:0000313" key="3">
    <source>
        <dbReference type="Proteomes" id="UP000031535"/>
    </source>
</evidence>
<organism evidence="2 3">
    <name type="scientific">Pseudomonas batumici</name>
    <dbReference type="NCBI Taxonomy" id="226910"/>
    <lineage>
        <taxon>Bacteria</taxon>
        <taxon>Pseudomonadati</taxon>
        <taxon>Pseudomonadota</taxon>
        <taxon>Gammaproteobacteria</taxon>
        <taxon>Pseudomonadales</taxon>
        <taxon>Pseudomonadaceae</taxon>
        <taxon>Pseudomonas</taxon>
    </lineage>
</organism>
<reference evidence="2 3" key="1">
    <citation type="submission" date="2015-01" db="EMBL/GenBank/DDBJ databases">
        <title>Complete genome of Pseudomonas batumici UCM B-321 producer of the batumin antibiotic with strong antistaphilococcal and potential anticancer activity.</title>
        <authorList>
            <person name="Klochko V.V."/>
            <person name="Zelena L.B."/>
            <person name="Elena K.A."/>
            <person name="Reva O.N."/>
        </authorList>
    </citation>
    <scope>NUCLEOTIDE SEQUENCE [LARGE SCALE GENOMIC DNA]</scope>
    <source>
        <strain evidence="2 3">UCM B-321</strain>
    </source>
</reference>
<dbReference type="AlphaFoldDB" id="A0A0C2I8Q5"/>
<evidence type="ECO:0000313" key="2">
    <source>
        <dbReference type="EMBL" id="KIH81472.1"/>
    </source>
</evidence>
<protein>
    <submittedName>
        <fullName evidence="2">Uncharacterized protein</fullName>
    </submittedName>
</protein>
<keyword evidence="3" id="KW-1185">Reference proteome</keyword>
<dbReference type="PATRIC" id="fig|226910.6.peg.4704"/>
<feature type="region of interest" description="Disordered" evidence="1">
    <location>
        <begin position="1"/>
        <end position="59"/>
    </location>
</feature>
<feature type="compositionally biased region" description="Basic and acidic residues" evidence="1">
    <location>
        <begin position="11"/>
        <end position="23"/>
    </location>
</feature>
<dbReference type="EMBL" id="JXDG01000061">
    <property type="protein sequence ID" value="KIH81472.1"/>
    <property type="molecule type" value="Genomic_DNA"/>
</dbReference>
<proteinExistence type="predicted"/>
<sequence>MRLFRVAGSQKPERRSNERRQVEQADGDDNTATSQIDRPPAIERRPTPTVNGNISRARR</sequence>
<dbReference type="Proteomes" id="UP000031535">
    <property type="component" value="Unassembled WGS sequence"/>
</dbReference>
<comment type="caution">
    <text evidence="2">The sequence shown here is derived from an EMBL/GenBank/DDBJ whole genome shotgun (WGS) entry which is preliminary data.</text>
</comment>
<feature type="compositionally biased region" description="Polar residues" evidence="1">
    <location>
        <begin position="48"/>
        <end position="59"/>
    </location>
</feature>
<dbReference type="STRING" id="226910.UCMB321_4714"/>
<accession>A0A0C2I8Q5</accession>
<name>A0A0C2I8Q5_9PSED</name>